<evidence type="ECO:0000313" key="7">
    <source>
        <dbReference type="Proteomes" id="UP001556367"/>
    </source>
</evidence>
<keyword evidence="2" id="KW-0012">Acyltransferase</keyword>
<proteinExistence type="inferred from homology"/>
<accession>A0ABR3ITM0</accession>
<dbReference type="InterPro" id="IPR007484">
    <property type="entry name" value="Peptidase_M28"/>
</dbReference>
<dbReference type="CDD" id="cd03880">
    <property type="entry name" value="M28_QC_like"/>
    <property type="match status" value="1"/>
</dbReference>
<comment type="caution">
    <text evidence="6">The sequence shown here is derived from an EMBL/GenBank/DDBJ whole genome shotgun (WGS) entry which is preliminary data.</text>
</comment>
<sequence length="401" mass="45179">MWTSLSFRFPLILLLCVAIAPHRSLQAASHDRRALKELSATQIATLVSQKDPLQQLDHTNPSSHLSRILIPRVSGTANNTLVKDYIISTLRKLNWHIQEDNFTDTTPLGKKPFTNVIATKDPKASRRIILAAHFDSKYFSTEEFLGATDSAASCAMMLDLAEALDPLLEKRKKAQEAGEAVDDDVADTTLQLVFFDGEEAFVSWTDTDSIYGARHLAAKWQETYVTNDKQRLLGNPMTELSTIEHLVLLDLLGAPNPLIRSYFIDTAWLFDAMASVERRLGESGAFTYGNEKSMAPGKWKSYFRKRTKEDSNLGYMGDDHVPFLQRGVSVLHVITEPFPAVWHTPRDDASALDFPTMRRWNIMLRVFMSEYLNLSPEEVKTTRADEQNASKRSEAELSHGS</sequence>
<feature type="region of interest" description="Disordered" evidence="4">
    <location>
        <begin position="380"/>
        <end position="401"/>
    </location>
</feature>
<feature type="chain" id="PRO_5044958251" description="Peptide hydrolase" evidence="3">
    <location>
        <begin position="28"/>
        <end position="401"/>
    </location>
</feature>
<comment type="similarity">
    <text evidence="3">Belongs to the peptidase M28 family.</text>
</comment>
<dbReference type="Gene3D" id="3.40.630.10">
    <property type="entry name" value="Zn peptidases"/>
    <property type="match status" value="1"/>
</dbReference>
<dbReference type="Proteomes" id="UP001556367">
    <property type="component" value="Unassembled WGS sequence"/>
</dbReference>
<evidence type="ECO:0000256" key="3">
    <source>
        <dbReference type="RuleBase" id="RU361240"/>
    </source>
</evidence>
<keyword evidence="3" id="KW-0732">Signal</keyword>
<feature type="domain" description="Peptidase M28" evidence="5">
    <location>
        <begin position="115"/>
        <end position="365"/>
    </location>
</feature>
<gene>
    <name evidence="6" type="ORF">HGRIS_012765</name>
</gene>
<evidence type="ECO:0000256" key="2">
    <source>
        <dbReference type="ARBA" id="ARBA00023315"/>
    </source>
</evidence>
<keyword evidence="7" id="KW-1185">Reference proteome</keyword>
<dbReference type="InterPro" id="IPR037457">
    <property type="entry name" value="M28_QC"/>
</dbReference>
<dbReference type="EC" id="3.4.-.-" evidence="3"/>
<dbReference type="PANTHER" id="PTHR12283:SF6">
    <property type="entry name" value="GLUTAMINYL-PEPTIDE CYCLOTRANSFERASE-RELATED"/>
    <property type="match status" value="1"/>
</dbReference>
<evidence type="ECO:0000256" key="4">
    <source>
        <dbReference type="SAM" id="MobiDB-lite"/>
    </source>
</evidence>
<protein>
    <recommendedName>
        <fullName evidence="3">Peptide hydrolase</fullName>
        <ecNumber evidence="3">3.4.-.-</ecNumber>
    </recommendedName>
</protein>
<dbReference type="EMBL" id="JASNQZ010000015">
    <property type="protein sequence ID" value="KAL0946560.1"/>
    <property type="molecule type" value="Genomic_DNA"/>
</dbReference>
<dbReference type="SUPFAM" id="SSF53187">
    <property type="entry name" value="Zn-dependent exopeptidases"/>
    <property type="match status" value="1"/>
</dbReference>
<dbReference type="InterPro" id="IPR040234">
    <property type="entry name" value="QC/QCL"/>
</dbReference>
<dbReference type="PANTHER" id="PTHR12283">
    <property type="entry name" value="GLUTAMINYL-PEPTIDE CYCLOTRANSFERASE"/>
    <property type="match status" value="1"/>
</dbReference>
<keyword evidence="3" id="KW-0378">Hydrolase</keyword>
<reference evidence="7" key="1">
    <citation type="submission" date="2024-06" db="EMBL/GenBank/DDBJ databases">
        <title>Multi-omics analyses provide insights into the biosynthesis of the anticancer antibiotic pleurotin in Hohenbuehelia grisea.</title>
        <authorList>
            <person name="Weaver J.A."/>
            <person name="Alberti F."/>
        </authorList>
    </citation>
    <scope>NUCLEOTIDE SEQUENCE [LARGE SCALE GENOMIC DNA]</scope>
    <source>
        <strain evidence="7">T-177</strain>
    </source>
</reference>
<keyword evidence="3" id="KW-0479">Metal-binding</keyword>
<evidence type="ECO:0000313" key="6">
    <source>
        <dbReference type="EMBL" id="KAL0946560.1"/>
    </source>
</evidence>
<keyword evidence="1" id="KW-0808">Transferase</keyword>
<keyword evidence="3" id="KW-0645">Protease</keyword>
<name>A0ABR3ITM0_9AGAR</name>
<feature type="signal peptide" evidence="3">
    <location>
        <begin position="1"/>
        <end position="27"/>
    </location>
</feature>
<dbReference type="Pfam" id="PF04389">
    <property type="entry name" value="Peptidase_M28"/>
    <property type="match status" value="1"/>
</dbReference>
<evidence type="ECO:0000259" key="5">
    <source>
        <dbReference type="Pfam" id="PF04389"/>
    </source>
</evidence>
<organism evidence="6 7">
    <name type="scientific">Hohenbuehelia grisea</name>
    <dbReference type="NCBI Taxonomy" id="104357"/>
    <lineage>
        <taxon>Eukaryota</taxon>
        <taxon>Fungi</taxon>
        <taxon>Dikarya</taxon>
        <taxon>Basidiomycota</taxon>
        <taxon>Agaricomycotina</taxon>
        <taxon>Agaricomycetes</taxon>
        <taxon>Agaricomycetidae</taxon>
        <taxon>Agaricales</taxon>
        <taxon>Pleurotineae</taxon>
        <taxon>Pleurotaceae</taxon>
        <taxon>Hohenbuehelia</taxon>
    </lineage>
</organism>
<keyword evidence="3" id="KW-0862">Zinc</keyword>
<evidence type="ECO:0000256" key="1">
    <source>
        <dbReference type="ARBA" id="ARBA00022679"/>
    </source>
</evidence>